<dbReference type="Pfam" id="PF09851">
    <property type="entry name" value="SHOCT"/>
    <property type="match status" value="1"/>
</dbReference>
<dbReference type="InterPro" id="IPR018649">
    <property type="entry name" value="SHOCT"/>
</dbReference>
<organism evidence="3">
    <name type="scientific">hydrothermal vent metagenome</name>
    <dbReference type="NCBI Taxonomy" id="652676"/>
    <lineage>
        <taxon>unclassified sequences</taxon>
        <taxon>metagenomes</taxon>
        <taxon>ecological metagenomes</taxon>
    </lineage>
</organism>
<keyword evidence="1" id="KW-1133">Transmembrane helix</keyword>
<name>A0A3B0UHQ6_9ZZZZ</name>
<reference evidence="3" key="1">
    <citation type="submission" date="2018-06" db="EMBL/GenBank/DDBJ databases">
        <authorList>
            <person name="Zhirakovskaya E."/>
        </authorList>
    </citation>
    <scope>NUCLEOTIDE SEQUENCE</scope>
</reference>
<gene>
    <name evidence="3" type="ORF">MNBD_BACTEROID04-1414</name>
</gene>
<evidence type="ECO:0000256" key="1">
    <source>
        <dbReference type="SAM" id="Phobius"/>
    </source>
</evidence>
<keyword evidence="1" id="KW-0812">Transmembrane</keyword>
<protein>
    <recommendedName>
        <fullName evidence="2">SHOCT domain-containing protein</fullName>
    </recommendedName>
</protein>
<evidence type="ECO:0000313" key="3">
    <source>
        <dbReference type="EMBL" id="VAW24857.1"/>
    </source>
</evidence>
<evidence type="ECO:0000259" key="2">
    <source>
        <dbReference type="Pfam" id="PF09851"/>
    </source>
</evidence>
<accession>A0A3B0UHQ6</accession>
<proteinExistence type="predicted"/>
<dbReference type="AlphaFoldDB" id="A0A3B0UHQ6"/>
<feature type="domain" description="SHOCT" evidence="2">
    <location>
        <begin position="54"/>
        <end position="81"/>
    </location>
</feature>
<dbReference type="EMBL" id="UOER01000306">
    <property type="protein sequence ID" value="VAW24857.1"/>
    <property type="molecule type" value="Genomic_DNA"/>
</dbReference>
<keyword evidence="1" id="KW-0472">Membrane</keyword>
<sequence length="81" mass="10007">MYSEHFWMGGMWIFPFIMLIVMLFVIFMIFGRGSYRPPWNHYNKNYYNNNQKETPLEILNKRYANGEISKEEYEKIKRDIL</sequence>
<feature type="transmembrane region" description="Helical" evidence="1">
    <location>
        <begin position="6"/>
        <end position="30"/>
    </location>
</feature>